<dbReference type="AlphaFoldDB" id="A0A0E9WEL8"/>
<organism evidence="1">
    <name type="scientific">Anguilla anguilla</name>
    <name type="common">European freshwater eel</name>
    <name type="synonym">Muraena anguilla</name>
    <dbReference type="NCBI Taxonomy" id="7936"/>
    <lineage>
        <taxon>Eukaryota</taxon>
        <taxon>Metazoa</taxon>
        <taxon>Chordata</taxon>
        <taxon>Craniata</taxon>
        <taxon>Vertebrata</taxon>
        <taxon>Euteleostomi</taxon>
        <taxon>Actinopterygii</taxon>
        <taxon>Neopterygii</taxon>
        <taxon>Teleostei</taxon>
        <taxon>Anguilliformes</taxon>
        <taxon>Anguillidae</taxon>
        <taxon>Anguilla</taxon>
    </lineage>
</organism>
<reference evidence="1" key="1">
    <citation type="submission" date="2014-11" db="EMBL/GenBank/DDBJ databases">
        <authorList>
            <person name="Amaro Gonzalez C."/>
        </authorList>
    </citation>
    <scope>NUCLEOTIDE SEQUENCE</scope>
</reference>
<sequence>MDPSRVHSCRLNLPLADRLQRASKPNGKRQIRARKVTFHLLSAQRNFSHLGVPTSHFYFPVQQNYEV</sequence>
<protein>
    <submittedName>
        <fullName evidence="1">Uncharacterized protein</fullName>
    </submittedName>
</protein>
<proteinExistence type="predicted"/>
<evidence type="ECO:0000313" key="1">
    <source>
        <dbReference type="EMBL" id="JAH88829.1"/>
    </source>
</evidence>
<name>A0A0E9WEL8_ANGAN</name>
<dbReference type="EMBL" id="GBXM01019748">
    <property type="protein sequence ID" value="JAH88829.1"/>
    <property type="molecule type" value="Transcribed_RNA"/>
</dbReference>
<reference evidence="1" key="2">
    <citation type="journal article" date="2015" name="Fish Shellfish Immunol.">
        <title>Early steps in the European eel (Anguilla anguilla)-Vibrio vulnificus interaction in the gills: Role of the RtxA13 toxin.</title>
        <authorList>
            <person name="Callol A."/>
            <person name="Pajuelo D."/>
            <person name="Ebbesson L."/>
            <person name="Teles M."/>
            <person name="MacKenzie S."/>
            <person name="Amaro C."/>
        </authorList>
    </citation>
    <scope>NUCLEOTIDE SEQUENCE</scope>
</reference>
<accession>A0A0E9WEL8</accession>